<evidence type="ECO:0000256" key="1">
    <source>
        <dbReference type="SAM" id="MobiDB-lite"/>
    </source>
</evidence>
<keyword evidence="3" id="KW-1185">Reference proteome</keyword>
<protein>
    <submittedName>
        <fullName evidence="2">Uncharacterized protein</fullName>
    </submittedName>
</protein>
<accession>A0A3M8PE69</accession>
<name>A0A3M8PE69_9BACL</name>
<dbReference type="EMBL" id="RIAX01000001">
    <property type="protein sequence ID" value="RNF41150.1"/>
    <property type="molecule type" value="Genomic_DNA"/>
</dbReference>
<feature type="compositionally biased region" description="Basic and acidic residues" evidence="1">
    <location>
        <begin position="1"/>
        <end position="28"/>
    </location>
</feature>
<evidence type="ECO:0000313" key="2">
    <source>
        <dbReference type="EMBL" id="RNF41150.1"/>
    </source>
</evidence>
<feature type="compositionally biased region" description="Basic and acidic residues" evidence="1">
    <location>
        <begin position="58"/>
        <end position="69"/>
    </location>
</feature>
<dbReference type="Proteomes" id="UP000275473">
    <property type="component" value="Unassembled WGS sequence"/>
</dbReference>
<reference evidence="2 3" key="1">
    <citation type="journal article" date="2018" name="Int. J. Syst. Evol. Microbiol.">
        <title>Planococcus salinus sp. nov., a moderately halophilic bacterium isolated from a saline-alkali soil.</title>
        <authorList>
            <person name="Gan L."/>
        </authorList>
    </citation>
    <scope>NUCLEOTIDE SEQUENCE [LARGE SCALE GENOMIC DNA]</scope>
    <source>
        <strain evidence="2 3">LCB217</strain>
    </source>
</reference>
<feature type="compositionally biased region" description="Acidic residues" evidence="1">
    <location>
        <begin position="33"/>
        <end position="49"/>
    </location>
</feature>
<gene>
    <name evidence="2" type="ORF">EEX84_02025</name>
</gene>
<dbReference type="RefSeq" id="WP_123163898.1">
    <property type="nucleotide sequence ID" value="NZ_RIAX01000001.1"/>
</dbReference>
<feature type="region of interest" description="Disordered" evidence="1">
    <location>
        <begin position="1"/>
        <end position="77"/>
    </location>
</feature>
<dbReference type="OrthoDB" id="2428497at2"/>
<dbReference type="AlphaFoldDB" id="A0A3M8PE69"/>
<proteinExistence type="predicted"/>
<sequence>MDSKNTGKQTKDNESALDKLADKTKEVLGDGVDSSEEEETFQDTPDEGAGDVPQGDKVITDHRTGEKTVVKNTGKRY</sequence>
<comment type="caution">
    <text evidence="2">The sequence shown here is derived from an EMBL/GenBank/DDBJ whole genome shotgun (WGS) entry which is preliminary data.</text>
</comment>
<organism evidence="2 3">
    <name type="scientific">Planococcus salinus</name>
    <dbReference type="NCBI Taxonomy" id="1848460"/>
    <lineage>
        <taxon>Bacteria</taxon>
        <taxon>Bacillati</taxon>
        <taxon>Bacillota</taxon>
        <taxon>Bacilli</taxon>
        <taxon>Bacillales</taxon>
        <taxon>Caryophanaceae</taxon>
        <taxon>Planococcus</taxon>
    </lineage>
</organism>
<evidence type="ECO:0000313" key="3">
    <source>
        <dbReference type="Proteomes" id="UP000275473"/>
    </source>
</evidence>